<feature type="domain" description="Phosphatidic acid phosphatase type 2/haloperoxidase" evidence="8">
    <location>
        <begin position="118"/>
        <end position="263"/>
    </location>
</feature>
<feature type="transmembrane region" description="Helical" evidence="7">
    <location>
        <begin position="248"/>
        <end position="267"/>
    </location>
</feature>
<dbReference type="PANTHER" id="PTHR10165">
    <property type="entry name" value="LIPID PHOSPHATE PHOSPHATASE"/>
    <property type="match status" value="1"/>
</dbReference>
<organism evidence="9 10">
    <name type="scientific">Rhizoctonia solani</name>
    <dbReference type="NCBI Taxonomy" id="456999"/>
    <lineage>
        <taxon>Eukaryota</taxon>
        <taxon>Fungi</taxon>
        <taxon>Dikarya</taxon>
        <taxon>Basidiomycota</taxon>
        <taxon>Agaricomycotina</taxon>
        <taxon>Agaricomycetes</taxon>
        <taxon>Cantharellales</taxon>
        <taxon>Ceratobasidiaceae</taxon>
        <taxon>Rhizoctonia</taxon>
    </lineage>
</organism>
<feature type="transmembrane region" description="Helical" evidence="7">
    <location>
        <begin position="86"/>
        <end position="108"/>
    </location>
</feature>
<comment type="caution">
    <text evidence="9">The sequence shown here is derived from an EMBL/GenBank/DDBJ whole genome shotgun (WGS) entry which is preliminary data.</text>
</comment>
<sequence length="398" mass="43873">MFGPFKNGGSKPRTRNMRLLFSYLPDWIVTCGLAAAFFALDKIDGFRREFSLTDTTYEISLSIYYPAHTQDRIQHTYTVHERVPNWMLIAICFGIPVVIMPIANMLTVRSWWDWHLSMLGLVLGLATTGAVTQVVKVTVGRPRPDAIARCKPTAGSHDRAVFGLVTTDICTETDVYMMKDGWRSFFSGHSSLSFAGLGFLSFYLAGKLHLFDERGHTGKAWIALTPLTGALLTAISRTMDYRHHWQDVLVGSAVGLLFSYFAYRQYYPTLESPFSHKPYSPRIPKDDAYRDAVLPFTRSDDDHSNSGHGGAYRRFSLGKGSAAAGGGGASHAPYAGANNYAGSQHVHAYPPMASSSEVRLGNPDDDEVTIGGNASPPKVGRRMSADEPLVGYAQERRA</sequence>
<dbReference type="Gene3D" id="1.20.144.10">
    <property type="entry name" value="Phosphatidic acid phosphatase type 2/haloperoxidase"/>
    <property type="match status" value="1"/>
</dbReference>
<protein>
    <recommendedName>
        <fullName evidence="8">Phosphatidic acid phosphatase type 2/haloperoxidase domain-containing protein</fullName>
    </recommendedName>
</protein>
<feature type="transmembrane region" description="Helical" evidence="7">
    <location>
        <begin position="114"/>
        <end position="135"/>
    </location>
</feature>
<gene>
    <name evidence="9" type="ORF">RDB_LOCUS66864</name>
</gene>
<proteinExistence type="inferred from homology"/>
<evidence type="ECO:0000256" key="6">
    <source>
        <dbReference type="SAM" id="MobiDB-lite"/>
    </source>
</evidence>
<evidence type="ECO:0000256" key="4">
    <source>
        <dbReference type="ARBA" id="ARBA00022989"/>
    </source>
</evidence>
<feature type="region of interest" description="Disordered" evidence="6">
    <location>
        <begin position="353"/>
        <end position="398"/>
    </location>
</feature>
<dbReference type="InterPro" id="IPR000326">
    <property type="entry name" value="PAP2/HPO"/>
</dbReference>
<keyword evidence="5 7" id="KW-0472">Membrane</keyword>
<feature type="transmembrane region" description="Helical" evidence="7">
    <location>
        <begin position="20"/>
        <end position="40"/>
    </location>
</feature>
<evidence type="ECO:0000256" key="2">
    <source>
        <dbReference type="ARBA" id="ARBA00008816"/>
    </source>
</evidence>
<evidence type="ECO:0000256" key="7">
    <source>
        <dbReference type="SAM" id="Phobius"/>
    </source>
</evidence>
<dbReference type="EMBL" id="CAJMWR010001702">
    <property type="protein sequence ID" value="CAE6432309.1"/>
    <property type="molecule type" value="Genomic_DNA"/>
</dbReference>
<evidence type="ECO:0000259" key="8">
    <source>
        <dbReference type="SMART" id="SM00014"/>
    </source>
</evidence>
<feature type="transmembrane region" description="Helical" evidence="7">
    <location>
        <begin position="185"/>
        <end position="206"/>
    </location>
</feature>
<accession>A0A8H2XPP6</accession>
<feature type="transmembrane region" description="Helical" evidence="7">
    <location>
        <begin position="218"/>
        <end position="236"/>
    </location>
</feature>
<evidence type="ECO:0000256" key="1">
    <source>
        <dbReference type="ARBA" id="ARBA00004141"/>
    </source>
</evidence>
<keyword evidence="4 7" id="KW-1133">Transmembrane helix</keyword>
<dbReference type="Pfam" id="PF01569">
    <property type="entry name" value="PAP2"/>
    <property type="match status" value="1"/>
</dbReference>
<dbReference type="GO" id="GO:0008195">
    <property type="term" value="F:phosphatidate phosphatase activity"/>
    <property type="evidence" value="ECO:0007669"/>
    <property type="project" value="TreeGrafter"/>
</dbReference>
<evidence type="ECO:0000256" key="3">
    <source>
        <dbReference type="ARBA" id="ARBA00022692"/>
    </source>
</evidence>
<name>A0A8H2XPP6_9AGAM</name>
<comment type="subcellular location">
    <subcellularLocation>
        <location evidence="1">Membrane</location>
        <topology evidence="1">Multi-pass membrane protein</topology>
    </subcellularLocation>
</comment>
<dbReference type="SMART" id="SM00014">
    <property type="entry name" value="acidPPc"/>
    <property type="match status" value="1"/>
</dbReference>
<comment type="similarity">
    <text evidence="2">Belongs to the PA-phosphatase related phosphoesterase family.</text>
</comment>
<evidence type="ECO:0000256" key="5">
    <source>
        <dbReference type="ARBA" id="ARBA00023136"/>
    </source>
</evidence>
<dbReference type="InterPro" id="IPR036938">
    <property type="entry name" value="PAP2/HPO_sf"/>
</dbReference>
<evidence type="ECO:0000313" key="10">
    <source>
        <dbReference type="Proteomes" id="UP000663840"/>
    </source>
</evidence>
<dbReference type="GO" id="GO:0046839">
    <property type="term" value="P:phospholipid dephosphorylation"/>
    <property type="evidence" value="ECO:0007669"/>
    <property type="project" value="TreeGrafter"/>
</dbReference>
<dbReference type="PANTHER" id="PTHR10165:SF35">
    <property type="entry name" value="RE23632P"/>
    <property type="match status" value="1"/>
</dbReference>
<dbReference type="CDD" id="cd03390">
    <property type="entry name" value="PAP2_containing_1_like"/>
    <property type="match status" value="1"/>
</dbReference>
<dbReference type="AlphaFoldDB" id="A0A8H2XPP6"/>
<reference evidence="9" key="1">
    <citation type="submission" date="2021-01" db="EMBL/GenBank/DDBJ databases">
        <authorList>
            <person name="Kaushik A."/>
        </authorList>
    </citation>
    <scope>NUCLEOTIDE SEQUENCE</scope>
    <source>
        <strain evidence="9">AG1-1A</strain>
    </source>
</reference>
<dbReference type="GO" id="GO:0016020">
    <property type="term" value="C:membrane"/>
    <property type="evidence" value="ECO:0007669"/>
    <property type="project" value="UniProtKB-SubCell"/>
</dbReference>
<dbReference type="Proteomes" id="UP000663840">
    <property type="component" value="Unassembled WGS sequence"/>
</dbReference>
<keyword evidence="3 7" id="KW-0812">Transmembrane</keyword>
<dbReference type="InterPro" id="IPR043216">
    <property type="entry name" value="PAP-like"/>
</dbReference>
<evidence type="ECO:0000313" key="9">
    <source>
        <dbReference type="EMBL" id="CAE6432309.1"/>
    </source>
</evidence>
<dbReference type="SUPFAM" id="SSF48317">
    <property type="entry name" value="Acid phosphatase/Vanadium-dependent haloperoxidase"/>
    <property type="match status" value="1"/>
</dbReference>
<dbReference type="GO" id="GO:0006644">
    <property type="term" value="P:phospholipid metabolic process"/>
    <property type="evidence" value="ECO:0007669"/>
    <property type="project" value="InterPro"/>
</dbReference>